<evidence type="ECO:0000256" key="6">
    <source>
        <dbReference type="ARBA" id="ARBA00023242"/>
    </source>
</evidence>
<dbReference type="GeneID" id="110796872"/>
<dbReference type="InterPro" id="IPR033389">
    <property type="entry name" value="AUX/IAA_dom"/>
</dbReference>
<comment type="similarity">
    <text evidence="2 9">Belongs to the Aux/IAA family.</text>
</comment>
<feature type="region of interest" description="Disordered" evidence="10">
    <location>
        <begin position="180"/>
        <end position="205"/>
    </location>
</feature>
<proteinExistence type="inferred from homology"/>
<dbReference type="Proteomes" id="UP000813463">
    <property type="component" value="Chromosome 4"/>
</dbReference>
<dbReference type="InterPro" id="IPR053793">
    <property type="entry name" value="PB1-like"/>
</dbReference>
<dbReference type="GO" id="GO:0009734">
    <property type="term" value="P:auxin-activated signaling pathway"/>
    <property type="evidence" value="ECO:0007669"/>
    <property type="project" value="UniProtKB-UniRule"/>
</dbReference>
<protein>
    <recommendedName>
        <fullName evidence="9">Auxin-responsive protein</fullName>
    </recommendedName>
</protein>
<dbReference type="PANTHER" id="PTHR31734:SF2">
    <property type="entry name" value="AUXIN-RESPONSIVE PROTEIN IAA26"/>
    <property type="match status" value="1"/>
</dbReference>
<evidence type="ECO:0000256" key="3">
    <source>
        <dbReference type="ARBA" id="ARBA00022491"/>
    </source>
</evidence>
<comment type="function">
    <text evidence="8">Aux/IAA proteins are short-lived transcriptional factors that function as repressors of early auxin response genes at low auxin concentrations. Repression is thought to result from the interaction with auxin response factors (ARFs), proteins that bind to the auxin-responsive promoter element (AuxRE). Formation of heterodimers with ARF proteins may alter their ability to modulate early auxin response genes expression.</text>
</comment>
<evidence type="ECO:0000256" key="4">
    <source>
        <dbReference type="ARBA" id="ARBA00023015"/>
    </source>
</evidence>
<keyword evidence="7 9" id="KW-0927">Auxin signaling pathway</keyword>
<dbReference type="RefSeq" id="XP_021857647.1">
    <property type="nucleotide sequence ID" value="XM_022001955.1"/>
</dbReference>
<evidence type="ECO:0000259" key="11">
    <source>
        <dbReference type="PROSITE" id="PS51745"/>
    </source>
</evidence>
<dbReference type="SUPFAM" id="SSF54277">
    <property type="entry name" value="CAD &amp; PB1 domains"/>
    <property type="match status" value="1"/>
</dbReference>
<evidence type="ECO:0000256" key="8">
    <source>
        <dbReference type="ARBA" id="ARBA00025283"/>
    </source>
</evidence>
<evidence type="ECO:0000256" key="9">
    <source>
        <dbReference type="RuleBase" id="RU004549"/>
    </source>
</evidence>
<evidence type="ECO:0000256" key="10">
    <source>
        <dbReference type="SAM" id="MobiDB-lite"/>
    </source>
</evidence>
<evidence type="ECO:0000256" key="2">
    <source>
        <dbReference type="ARBA" id="ARBA00006728"/>
    </source>
</evidence>
<dbReference type="AlphaFoldDB" id="A0A9R0IY08"/>
<keyword evidence="5 9" id="KW-0804">Transcription</keyword>
<gene>
    <name evidence="13 14" type="primary">LOC110796872</name>
</gene>
<dbReference type="PROSITE" id="PS51745">
    <property type="entry name" value="PB1"/>
    <property type="match status" value="1"/>
</dbReference>
<keyword evidence="12" id="KW-1185">Reference proteome</keyword>
<dbReference type="OrthoDB" id="615826at2759"/>
<name>A0A9R0IY08_SPIOL</name>
<reference evidence="13 14" key="2">
    <citation type="submission" date="2025-04" db="UniProtKB">
        <authorList>
            <consortium name="RefSeq"/>
        </authorList>
    </citation>
    <scope>IDENTIFICATION</scope>
</reference>
<evidence type="ECO:0000256" key="1">
    <source>
        <dbReference type="ARBA" id="ARBA00004123"/>
    </source>
</evidence>
<evidence type="ECO:0000313" key="12">
    <source>
        <dbReference type="Proteomes" id="UP000813463"/>
    </source>
</evidence>
<evidence type="ECO:0000256" key="7">
    <source>
        <dbReference type="ARBA" id="ARBA00023294"/>
    </source>
</evidence>
<keyword evidence="6 9" id="KW-0539">Nucleus</keyword>
<sequence length="339" mass="36677">MSENSPKLLDLINKSVNDGRKYGLSSSSSCCDENNKLELRLGLPGDNNNNRNWSAKHALDSRQIEDSLLSLGHHGSGGVIRCGKEHSHQPWTSSSTAAIPTTTTSNSAFQYNQTRPKEALPVMVKDASQACCTRIVELQSAEKKTFSPSSALTAVPNISQKRAAPTPVVGWPPIRSFRKNLASSSSSGKSVPEPQSTKGANEKPAKDNSIKGLFVKINMDGIPIGRKVDLSVYNNYDSLSSSVDELFRGLLSAQTDSCTGAIDNKHEEQKAITGLLDGSGEYTLVYEDNEGDRVLVGDVPWHMFVSTVKRLRVLKSSDLSTLSRGGNKQGKILIDNPSM</sequence>
<dbReference type="KEGG" id="soe:110796872"/>
<feature type="domain" description="PB1" evidence="11">
    <location>
        <begin position="212"/>
        <end position="316"/>
    </location>
</feature>
<dbReference type="InterPro" id="IPR003311">
    <property type="entry name" value="AUX_IAA"/>
</dbReference>
<dbReference type="GO" id="GO:0005634">
    <property type="term" value="C:nucleus"/>
    <property type="evidence" value="ECO:0007669"/>
    <property type="project" value="UniProtKB-SubCell"/>
</dbReference>
<dbReference type="FunFam" id="3.10.20.90:FF:000225">
    <property type="entry name" value="Auxin-responsive protein"/>
    <property type="match status" value="1"/>
</dbReference>
<comment type="subunit">
    <text evidence="9">Homodimers and heterodimers.</text>
</comment>
<dbReference type="RefSeq" id="XP_021857646.1">
    <property type="nucleotide sequence ID" value="XM_022001954.1"/>
</dbReference>
<reference evidence="12" key="1">
    <citation type="journal article" date="2021" name="Nat. Commun.">
        <title>Genomic analyses provide insights into spinach domestication and the genetic basis of agronomic traits.</title>
        <authorList>
            <person name="Cai X."/>
            <person name="Sun X."/>
            <person name="Xu C."/>
            <person name="Sun H."/>
            <person name="Wang X."/>
            <person name="Ge C."/>
            <person name="Zhang Z."/>
            <person name="Wang Q."/>
            <person name="Fei Z."/>
            <person name="Jiao C."/>
            <person name="Wang Q."/>
        </authorList>
    </citation>
    <scope>NUCLEOTIDE SEQUENCE [LARGE SCALE GENOMIC DNA]</scope>
    <source>
        <strain evidence="12">cv. Varoflay</strain>
    </source>
</reference>
<dbReference type="Pfam" id="PF02309">
    <property type="entry name" value="AUX_IAA"/>
    <property type="match status" value="1"/>
</dbReference>
<accession>A0A9R0IY08</accession>
<comment type="subcellular location">
    <subcellularLocation>
        <location evidence="1 9">Nucleus</location>
    </subcellularLocation>
</comment>
<evidence type="ECO:0000256" key="5">
    <source>
        <dbReference type="ARBA" id="ARBA00023163"/>
    </source>
</evidence>
<organism evidence="12 13">
    <name type="scientific">Spinacia oleracea</name>
    <name type="common">Spinach</name>
    <dbReference type="NCBI Taxonomy" id="3562"/>
    <lineage>
        <taxon>Eukaryota</taxon>
        <taxon>Viridiplantae</taxon>
        <taxon>Streptophyta</taxon>
        <taxon>Embryophyta</taxon>
        <taxon>Tracheophyta</taxon>
        <taxon>Spermatophyta</taxon>
        <taxon>Magnoliopsida</taxon>
        <taxon>eudicotyledons</taxon>
        <taxon>Gunneridae</taxon>
        <taxon>Pentapetalae</taxon>
        <taxon>Caryophyllales</taxon>
        <taxon>Chenopodiaceae</taxon>
        <taxon>Chenopodioideae</taxon>
        <taxon>Anserineae</taxon>
        <taxon>Spinacia</taxon>
    </lineage>
</organism>
<keyword evidence="4 9" id="KW-0805">Transcription regulation</keyword>
<evidence type="ECO:0000313" key="13">
    <source>
        <dbReference type="RefSeq" id="XP_021857646.1"/>
    </source>
</evidence>
<evidence type="ECO:0000313" key="14">
    <source>
        <dbReference type="RefSeq" id="XP_021857647.1"/>
    </source>
</evidence>
<keyword evidence="3 9" id="KW-0678">Repressor</keyword>
<dbReference type="GO" id="GO:0006355">
    <property type="term" value="P:regulation of DNA-templated transcription"/>
    <property type="evidence" value="ECO:0007669"/>
    <property type="project" value="InterPro"/>
</dbReference>
<dbReference type="PANTHER" id="PTHR31734">
    <property type="entry name" value="AUXIN-RESPONSIVE PROTEIN IAA17"/>
    <property type="match status" value="1"/>
</dbReference>
<dbReference type="Gene3D" id="3.10.20.90">
    <property type="entry name" value="Phosphatidylinositol 3-kinase Catalytic Subunit, Chain A, domain 1"/>
    <property type="match status" value="1"/>
</dbReference>